<dbReference type="InParanoid" id="T1HQN7"/>
<keyword evidence="3" id="KW-0597">Phosphoprotein</keyword>
<evidence type="ECO:0000256" key="8">
    <source>
        <dbReference type="ARBA" id="ARBA00023170"/>
    </source>
</evidence>
<comment type="similarity">
    <text evidence="2">Belongs to the ERG4/ERG24 family.</text>
</comment>
<keyword evidence="4" id="KW-0812">Transmembrane</keyword>
<dbReference type="OMA" id="AVIMNIR"/>
<organism evidence="10 11">
    <name type="scientific">Rhodnius prolixus</name>
    <name type="common">Triatomid bug</name>
    <dbReference type="NCBI Taxonomy" id="13249"/>
    <lineage>
        <taxon>Eukaryota</taxon>
        <taxon>Metazoa</taxon>
        <taxon>Ecdysozoa</taxon>
        <taxon>Arthropoda</taxon>
        <taxon>Hexapoda</taxon>
        <taxon>Insecta</taxon>
        <taxon>Pterygota</taxon>
        <taxon>Neoptera</taxon>
        <taxon>Paraneoptera</taxon>
        <taxon>Hemiptera</taxon>
        <taxon>Heteroptera</taxon>
        <taxon>Panheteroptera</taxon>
        <taxon>Cimicomorpha</taxon>
        <taxon>Reduviidae</taxon>
        <taxon>Triatominae</taxon>
        <taxon>Rhodnius</taxon>
    </lineage>
</organism>
<dbReference type="EMBL" id="ACPB03008558">
    <property type="status" value="NOT_ANNOTATED_CDS"/>
    <property type="molecule type" value="Genomic_DNA"/>
</dbReference>
<dbReference type="GO" id="GO:0006695">
    <property type="term" value="P:cholesterol biosynthetic process"/>
    <property type="evidence" value="ECO:0007669"/>
    <property type="project" value="TreeGrafter"/>
</dbReference>
<dbReference type="AlphaFoldDB" id="T1HQN7"/>
<comment type="subcellular location">
    <subcellularLocation>
        <location evidence="1">Nucleus inner membrane</location>
        <topology evidence="1">Multi-pass membrane protein</topology>
    </subcellularLocation>
</comment>
<evidence type="ECO:0000256" key="7">
    <source>
        <dbReference type="ARBA" id="ARBA00023136"/>
    </source>
</evidence>
<keyword evidence="9" id="KW-0539">Nucleus</keyword>
<evidence type="ECO:0000256" key="4">
    <source>
        <dbReference type="ARBA" id="ARBA00022692"/>
    </source>
</evidence>
<evidence type="ECO:0000256" key="5">
    <source>
        <dbReference type="ARBA" id="ARBA00022989"/>
    </source>
</evidence>
<evidence type="ECO:0008006" key="12">
    <source>
        <dbReference type="Google" id="ProtNLM"/>
    </source>
</evidence>
<dbReference type="GO" id="GO:0050613">
    <property type="term" value="F:Delta14-sterol reductase activity"/>
    <property type="evidence" value="ECO:0007669"/>
    <property type="project" value="TreeGrafter"/>
</dbReference>
<keyword evidence="6" id="KW-0238">DNA-binding</keyword>
<evidence type="ECO:0000256" key="3">
    <source>
        <dbReference type="ARBA" id="ARBA00022553"/>
    </source>
</evidence>
<keyword evidence="7" id="KW-0472">Membrane</keyword>
<dbReference type="GO" id="GO:0005789">
    <property type="term" value="C:endoplasmic reticulum membrane"/>
    <property type="evidence" value="ECO:0007669"/>
    <property type="project" value="TreeGrafter"/>
</dbReference>
<protein>
    <recommendedName>
        <fullName evidence="12">Steroid 5-alpha reductase C-terminal domain-containing protein</fullName>
    </recommendedName>
</protein>
<sequence length="212" mass="24120">MKEIESKPVPSDYSVTLLVMCALQIIFALDPLICESSLISSYIIVQEGTGYHLIMTLAVLPFWITLIPKYLYFSKPQHNYWVIALTSLLFLAGYGIYRISCWQRDNFLRNSTSLKRSDVLYSRYPAGIFRGGLRAIVRYPECSGLLLVILSWCLGCLLVSPFHWAPVAVLSVTIIAVIMNIRRLDSRSSFKHNITWTTYVSKTSSALIPHIY</sequence>
<accession>T1HQN7</accession>
<dbReference type="Proteomes" id="UP000015103">
    <property type="component" value="Unassembled WGS sequence"/>
</dbReference>
<evidence type="ECO:0000256" key="1">
    <source>
        <dbReference type="ARBA" id="ARBA00004473"/>
    </source>
</evidence>
<dbReference type="Gene3D" id="1.20.120.1630">
    <property type="match status" value="1"/>
</dbReference>
<dbReference type="Pfam" id="PF01222">
    <property type="entry name" value="ERG4_ERG24"/>
    <property type="match status" value="1"/>
</dbReference>
<keyword evidence="11" id="KW-1185">Reference proteome</keyword>
<dbReference type="eggNOG" id="KOG1435">
    <property type="taxonomic scope" value="Eukaryota"/>
</dbReference>
<dbReference type="InterPro" id="IPR001171">
    <property type="entry name" value="ERG24_DHCR-like"/>
</dbReference>
<reference evidence="10" key="1">
    <citation type="submission" date="2015-05" db="UniProtKB">
        <authorList>
            <consortium name="EnsemblMetazoa"/>
        </authorList>
    </citation>
    <scope>IDENTIFICATION</scope>
</reference>
<evidence type="ECO:0000313" key="11">
    <source>
        <dbReference type="Proteomes" id="UP000015103"/>
    </source>
</evidence>
<name>T1HQN7_RHOPR</name>
<keyword evidence="8" id="KW-0675">Receptor</keyword>
<evidence type="ECO:0000256" key="2">
    <source>
        <dbReference type="ARBA" id="ARBA00005402"/>
    </source>
</evidence>
<dbReference type="STRING" id="13249.T1HQN7"/>
<evidence type="ECO:0000256" key="9">
    <source>
        <dbReference type="ARBA" id="ARBA00023242"/>
    </source>
</evidence>
<dbReference type="GO" id="GO:0003677">
    <property type="term" value="F:DNA binding"/>
    <property type="evidence" value="ECO:0007669"/>
    <property type="project" value="UniProtKB-KW"/>
</dbReference>
<evidence type="ECO:0000313" key="10">
    <source>
        <dbReference type="EnsemblMetazoa" id="RPRC006357-PA"/>
    </source>
</evidence>
<proteinExistence type="inferred from homology"/>
<dbReference type="GO" id="GO:0005637">
    <property type="term" value="C:nuclear inner membrane"/>
    <property type="evidence" value="ECO:0007669"/>
    <property type="project" value="UniProtKB-SubCell"/>
</dbReference>
<evidence type="ECO:0000256" key="6">
    <source>
        <dbReference type="ARBA" id="ARBA00023125"/>
    </source>
</evidence>
<dbReference type="VEuPathDB" id="VectorBase:RPRC006357"/>
<dbReference type="PANTHER" id="PTHR21257">
    <property type="entry name" value="DELTA(14)-STEROL REDUCTASE"/>
    <property type="match status" value="1"/>
</dbReference>
<dbReference type="EnsemblMetazoa" id="RPRC006357-RA">
    <property type="protein sequence ID" value="RPRC006357-PA"/>
    <property type="gene ID" value="RPRC006357"/>
</dbReference>
<dbReference type="PANTHER" id="PTHR21257:SF55">
    <property type="entry name" value="DELTA(14)-STEROL REDUCTASE LBR"/>
    <property type="match status" value="1"/>
</dbReference>
<dbReference type="HOGENOM" id="CLU_1301071_0_0_1"/>
<keyword evidence="5" id="KW-1133">Transmembrane helix</keyword>